<dbReference type="STRING" id="1123281.SAMN02745180_00231"/>
<dbReference type="AlphaFoldDB" id="A0A1M5SNV8"/>
<keyword evidence="1" id="KW-1133">Transmembrane helix</keyword>
<gene>
    <name evidence="2" type="ORF">SAMN02745180_00231</name>
</gene>
<dbReference type="GO" id="GO:0005886">
    <property type="term" value="C:plasma membrane"/>
    <property type="evidence" value="ECO:0007669"/>
    <property type="project" value="TreeGrafter"/>
</dbReference>
<dbReference type="EMBL" id="FQXR01000002">
    <property type="protein sequence ID" value="SHH40249.1"/>
    <property type="molecule type" value="Genomic_DNA"/>
</dbReference>
<keyword evidence="1" id="KW-0812">Transmembrane</keyword>
<sequence>MKDFLKKTKISFISMAIIYILFGLMFMIHPDTTNKVIVIILGILISIYGISKIFAHVNAEEFEKLQGFSLGTGIIALLIGIYFLIKPQTIVSILGAILGFFLFFHGAINFQHAVNLKGMNYEKWWISAIFGIVSICFGFYGVMNPTTISPAFPITIGLGMVLSGISDIFMITKISSYFK</sequence>
<feature type="transmembrane region" description="Helical" evidence="1">
    <location>
        <begin position="124"/>
        <end position="142"/>
    </location>
</feature>
<keyword evidence="1" id="KW-0472">Membrane</keyword>
<evidence type="ECO:0000313" key="3">
    <source>
        <dbReference type="Proteomes" id="UP000184389"/>
    </source>
</evidence>
<protein>
    <submittedName>
        <fullName evidence="2">Uncharacterized membrane protein HdeD, DUF308 family</fullName>
    </submittedName>
</protein>
<evidence type="ECO:0000313" key="2">
    <source>
        <dbReference type="EMBL" id="SHH40249.1"/>
    </source>
</evidence>
<feature type="transmembrane region" description="Helical" evidence="1">
    <location>
        <begin position="91"/>
        <end position="112"/>
    </location>
</feature>
<name>A0A1M5SNV8_9FIRM</name>
<dbReference type="PANTHER" id="PTHR34989:SF1">
    <property type="entry name" value="PROTEIN HDED"/>
    <property type="match status" value="1"/>
</dbReference>
<dbReference type="Proteomes" id="UP000184389">
    <property type="component" value="Unassembled WGS sequence"/>
</dbReference>
<accession>A0A1M5SNV8</accession>
<feature type="transmembrane region" description="Helical" evidence="1">
    <location>
        <begin position="148"/>
        <end position="171"/>
    </location>
</feature>
<keyword evidence="3" id="KW-1185">Reference proteome</keyword>
<dbReference type="OrthoDB" id="1828931at2"/>
<dbReference type="RefSeq" id="WP_072742693.1">
    <property type="nucleotide sequence ID" value="NZ_FQXR01000002.1"/>
</dbReference>
<feature type="transmembrane region" description="Helical" evidence="1">
    <location>
        <begin position="12"/>
        <end position="30"/>
    </location>
</feature>
<dbReference type="PANTHER" id="PTHR34989">
    <property type="entry name" value="PROTEIN HDED"/>
    <property type="match status" value="1"/>
</dbReference>
<organism evidence="2 3">
    <name type="scientific">Sporanaerobacter acetigenes DSM 13106</name>
    <dbReference type="NCBI Taxonomy" id="1123281"/>
    <lineage>
        <taxon>Bacteria</taxon>
        <taxon>Bacillati</taxon>
        <taxon>Bacillota</taxon>
        <taxon>Tissierellia</taxon>
        <taxon>Tissierellales</taxon>
        <taxon>Sporanaerobacteraceae</taxon>
        <taxon>Sporanaerobacter</taxon>
    </lineage>
</organism>
<proteinExistence type="predicted"/>
<feature type="transmembrane region" description="Helical" evidence="1">
    <location>
        <begin position="67"/>
        <end position="85"/>
    </location>
</feature>
<feature type="transmembrane region" description="Helical" evidence="1">
    <location>
        <begin position="36"/>
        <end position="55"/>
    </location>
</feature>
<evidence type="ECO:0000256" key="1">
    <source>
        <dbReference type="SAM" id="Phobius"/>
    </source>
</evidence>
<dbReference type="Pfam" id="PF03729">
    <property type="entry name" value="DUF308"/>
    <property type="match status" value="1"/>
</dbReference>
<dbReference type="InterPro" id="IPR005325">
    <property type="entry name" value="DUF308_memb"/>
</dbReference>
<dbReference type="InterPro" id="IPR052712">
    <property type="entry name" value="Acid_resist_chaperone_HdeD"/>
</dbReference>
<reference evidence="2 3" key="1">
    <citation type="submission" date="2016-11" db="EMBL/GenBank/DDBJ databases">
        <authorList>
            <person name="Jaros S."/>
            <person name="Januszkiewicz K."/>
            <person name="Wedrychowicz H."/>
        </authorList>
    </citation>
    <scope>NUCLEOTIDE SEQUENCE [LARGE SCALE GENOMIC DNA]</scope>
    <source>
        <strain evidence="2 3">DSM 13106</strain>
    </source>
</reference>